<dbReference type="VEuPathDB" id="VectorBase:GMOY011588"/>
<evidence type="ECO:0000313" key="2">
    <source>
        <dbReference type="Proteomes" id="UP000092444"/>
    </source>
</evidence>
<dbReference type="EnsemblMetazoa" id="GMOY011588-RA">
    <property type="protein sequence ID" value="GMOY011588-PA"/>
    <property type="gene ID" value="GMOY011588"/>
</dbReference>
<evidence type="ECO:0000313" key="1">
    <source>
        <dbReference type="EnsemblMetazoa" id="GMOY011588-PA"/>
    </source>
</evidence>
<dbReference type="AlphaFoldDB" id="A0A1B0GE64"/>
<protein>
    <submittedName>
        <fullName evidence="1">Uncharacterized protein</fullName>
    </submittedName>
</protein>
<dbReference type="EMBL" id="CCAG010012107">
    <property type="status" value="NOT_ANNOTATED_CDS"/>
    <property type="molecule type" value="Genomic_DNA"/>
</dbReference>
<reference evidence="1" key="1">
    <citation type="submission" date="2020-05" db="UniProtKB">
        <authorList>
            <consortium name="EnsemblMetazoa"/>
        </authorList>
    </citation>
    <scope>IDENTIFICATION</scope>
    <source>
        <strain evidence="1">Yale</strain>
    </source>
</reference>
<organism evidence="1 2">
    <name type="scientific">Glossina morsitans morsitans</name>
    <name type="common">Savannah tsetse fly</name>
    <dbReference type="NCBI Taxonomy" id="37546"/>
    <lineage>
        <taxon>Eukaryota</taxon>
        <taxon>Metazoa</taxon>
        <taxon>Ecdysozoa</taxon>
        <taxon>Arthropoda</taxon>
        <taxon>Hexapoda</taxon>
        <taxon>Insecta</taxon>
        <taxon>Pterygota</taxon>
        <taxon>Neoptera</taxon>
        <taxon>Endopterygota</taxon>
        <taxon>Diptera</taxon>
        <taxon>Brachycera</taxon>
        <taxon>Muscomorpha</taxon>
        <taxon>Hippoboscoidea</taxon>
        <taxon>Glossinidae</taxon>
        <taxon>Glossina</taxon>
    </lineage>
</organism>
<name>A0A1B0GE64_GLOMM</name>
<dbReference type="Proteomes" id="UP000092444">
    <property type="component" value="Unassembled WGS sequence"/>
</dbReference>
<keyword evidence="2" id="KW-1185">Reference proteome</keyword>
<accession>A0A1B0GE64</accession>
<sequence>MQPFLPNGNNAKNLNFLADNIRWSVRLGGRRSSSIKLVGSGNRCGGGRSDRIIDTLPAQSSASRMPVGSVLVPRCSESHAAGRRPEILD</sequence>
<proteinExistence type="predicted"/>